<dbReference type="GO" id="GO:0009435">
    <property type="term" value="P:NAD+ biosynthetic process"/>
    <property type="evidence" value="ECO:0007669"/>
    <property type="project" value="UniProtKB-UniPathway"/>
</dbReference>
<dbReference type="SUPFAM" id="SSF51690">
    <property type="entry name" value="Nicotinate/Quinolinate PRTase C-terminal domain-like"/>
    <property type="match status" value="1"/>
</dbReference>
<protein>
    <submittedName>
        <fullName evidence="3">Nicotinamide phosphoribosyltransferase-like</fullName>
    </submittedName>
</protein>
<dbReference type="Proteomes" id="UP000515163">
    <property type="component" value="Unplaced"/>
</dbReference>
<dbReference type="RefSeq" id="XP_031567073.1">
    <property type="nucleotide sequence ID" value="XM_031711213.1"/>
</dbReference>
<gene>
    <name evidence="3" type="primary">LOC116302027</name>
</gene>
<proteinExistence type="predicted"/>
<evidence type="ECO:0000313" key="3">
    <source>
        <dbReference type="RefSeq" id="XP_031567073.1"/>
    </source>
</evidence>
<evidence type="ECO:0000313" key="2">
    <source>
        <dbReference type="Proteomes" id="UP000515163"/>
    </source>
</evidence>
<dbReference type="InterPro" id="IPR016471">
    <property type="entry name" value="Nicotinamide_PRibTrfase"/>
</dbReference>
<dbReference type="PANTHER" id="PTHR43816">
    <property type="entry name" value="NICOTINAMIDE PHOSPHORIBOSYLTRANSFERASE"/>
    <property type="match status" value="1"/>
</dbReference>
<reference evidence="3" key="1">
    <citation type="submission" date="2025-08" db="UniProtKB">
        <authorList>
            <consortium name="RefSeq"/>
        </authorList>
    </citation>
    <scope>IDENTIFICATION</scope>
    <source>
        <tissue evidence="3">Tentacle</tissue>
    </source>
</reference>
<dbReference type="AlphaFoldDB" id="A0A6P8IKW0"/>
<keyword evidence="2" id="KW-1185">Reference proteome</keyword>
<sequence>MGSLPFFLQIKVDVYKQPITDLSKKSKKGLLSLEKDAEGHYITVEEGKGDAKKDLLVTVFENGRLLKEYSFEEIRQCAELPLVLSAKQSKT</sequence>
<dbReference type="GO" id="GO:0047280">
    <property type="term" value="F:nicotinamide phosphoribosyltransferase activity"/>
    <property type="evidence" value="ECO:0007669"/>
    <property type="project" value="TreeGrafter"/>
</dbReference>
<evidence type="ECO:0000256" key="1">
    <source>
        <dbReference type="ARBA" id="ARBA00004790"/>
    </source>
</evidence>
<dbReference type="KEGG" id="aten:116302027"/>
<dbReference type="OrthoDB" id="10063940at2759"/>
<dbReference type="PANTHER" id="PTHR43816:SF1">
    <property type="entry name" value="NICOTINAMIDE PHOSPHORIBOSYLTRANSFERASE"/>
    <property type="match status" value="1"/>
</dbReference>
<organism evidence="2 3">
    <name type="scientific">Actinia tenebrosa</name>
    <name type="common">Australian red waratah sea anemone</name>
    <dbReference type="NCBI Taxonomy" id="6105"/>
    <lineage>
        <taxon>Eukaryota</taxon>
        <taxon>Metazoa</taxon>
        <taxon>Cnidaria</taxon>
        <taxon>Anthozoa</taxon>
        <taxon>Hexacorallia</taxon>
        <taxon>Actiniaria</taxon>
        <taxon>Actiniidae</taxon>
        <taxon>Actinia</taxon>
    </lineage>
</organism>
<comment type="pathway">
    <text evidence="1">Cofactor biosynthesis; NAD(+) biosynthesis.</text>
</comment>
<accession>A0A6P8IKW0</accession>
<dbReference type="UniPathway" id="UPA00253"/>
<dbReference type="GeneID" id="116302027"/>
<name>A0A6P8IKW0_ACTTE</name>
<dbReference type="InParanoid" id="A0A6P8IKW0"/>
<dbReference type="InterPro" id="IPR036068">
    <property type="entry name" value="Nicotinate_pribotase-like_C"/>
</dbReference>